<sequence length="281" mass="32484">MSVSIKIVKAVLLASVTALPIKYITSFAGPRPTQQIGDNVWTRPHVFDAFKMISVNSRMTIIRNPDNNELILYNPVPMKREELDKLGKVKYIIVSNTDHHKFITSLLSEFKDDQEQPIILCAQDAKKTVEDHIKRKKSLNLDSYTIHEVFQNDQQTFSVPSEWKKQVEWKMFGGLTRKNDILLYHKPSKKVAVTDVAVNFVPEDYENKWCSIFLAAYLAGTYKRFGVQNFYSAFIKDKKKVSDSLEDACKWDFDGMILGHGPLQTGFDVKKKWKEEWSRIL</sequence>
<gene>
    <name evidence="2" type="ORF">AKO1_003686</name>
</gene>
<accession>A0AAW2Z608</accession>
<evidence type="ECO:0000313" key="2">
    <source>
        <dbReference type="EMBL" id="KAL0484759.1"/>
    </source>
</evidence>
<evidence type="ECO:0000313" key="3">
    <source>
        <dbReference type="Proteomes" id="UP001431209"/>
    </source>
</evidence>
<organism evidence="2 3">
    <name type="scientific">Acrasis kona</name>
    <dbReference type="NCBI Taxonomy" id="1008807"/>
    <lineage>
        <taxon>Eukaryota</taxon>
        <taxon>Discoba</taxon>
        <taxon>Heterolobosea</taxon>
        <taxon>Tetramitia</taxon>
        <taxon>Eutetramitia</taxon>
        <taxon>Acrasidae</taxon>
        <taxon>Acrasis</taxon>
    </lineage>
</organism>
<feature type="signal peptide" evidence="1">
    <location>
        <begin position="1"/>
        <end position="18"/>
    </location>
</feature>
<name>A0AAW2Z608_9EUKA</name>
<dbReference type="Proteomes" id="UP001431209">
    <property type="component" value="Unassembled WGS sequence"/>
</dbReference>
<proteinExistence type="predicted"/>
<keyword evidence="1" id="KW-0732">Signal</keyword>
<dbReference type="InterPro" id="IPR025638">
    <property type="entry name" value="DUF4336"/>
</dbReference>
<dbReference type="SUPFAM" id="SSF56281">
    <property type="entry name" value="Metallo-hydrolase/oxidoreductase"/>
    <property type="match status" value="1"/>
</dbReference>
<dbReference type="AlphaFoldDB" id="A0AAW2Z608"/>
<comment type="caution">
    <text evidence="2">The sequence shown here is derived from an EMBL/GenBank/DDBJ whole genome shotgun (WGS) entry which is preliminary data.</text>
</comment>
<protein>
    <submittedName>
        <fullName evidence="2">Srp54</fullName>
    </submittedName>
</protein>
<dbReference type="PANTHER" id="PTHR33835:SF1">
    <property type="entry name" value="METALLO-BETA-LACTAMASE DOMAIN-CONTAINING PROTEIN"/>
    <property type="match status" value="1"/>
</dbReference>
<reference evidence="2 3" key="1">
    <citation type="submission" date="2024-03" db="EMBL/GenBank/DDBJ databases">
        <title>The Acrasis kona genome and developmental transcriptomes reveal deep origins of eukaryotic multicellular pathways.</title>
        <authorList>
            <person name="Sheikh S."/>
            <person name="Fu C.-J."/>
            <person name="Brown M.W."/>
            <person name="Baldauf S.L."/>
        </authorList>
    </citation>
    <scope>NUCLEOTIDE SEQUENCE [LARGE SCALE GENOMIC DNA]</scope>
    <source>
        <strain evidence="2 3">ATCC MYA-3509</strain>
    </source>
</reference>
<dbReference type="Pfam" id="PF14234">
    <property type="entry name" value="DUF4336"/>
    <property type="match status" value="1"/>
</dbReference>
<dbReference type="EMBL" id="JAOPGA020001068">
    <property type="protein sequence ID" value="KAL0484759.1"/>
    <property type="molecule type" value="Genomic_DNA"/>
</dbReference>
<keyword evidence="3" id="KW-1185">Reference proteome</keyword>
<evidence type="ECO:0000256" key="1">
    <source>
        <dbReference type="SAM" id="SignalP"/>
    </source>
</evidence>
<dbReference type="PANTHER" id="PTHR33835">
    <property type="entry name" value="YALI0C07656P"/>
    <property type="match status" value="1"/>
</dbReference>
<dbReference type="InterPro" id="IPR036866">
    <property type="entry name" value="RibonucZ/Hydroxyglut_hydro"/>
</dbReference>
<feature type="chain" id="PRO_5043318559" evidence="1">
    <location>
        <begin position="19"/>
        <end position="281"/>
    </location>
</feature>